<dbReference type="PROSITE" id="PS51186">
    <property type="entry name" value="GNAT"/>
    <property type="match status" value="1"/>
</dbReference>
<dbReference type="SUPFAM" id="SSF55729">
    <property type="entry name" value="Acyl-CoA N-acyltransferases (Nat)"/>
    <property type="match status" value="1"/>
</dbReference>
<dbReference type="CDD" id="cd04301">
    <property type="entry name" value="NAT_SF"/>
    <property type="match status" value="1"/>
</dbReference>
<evidence type="ECO:0000259" key="1">
    <source>
        <dbReference type="PROSITE" id="PS51186"/>
    </source>
</evidence>
<name>A0ABX9KFQ7_9FUSO</name>
<accession>A0ABX9KFQ7</accession>
<proteinExistence type="predicted"/>
<reference evidence="2 3" key="1">
    <citation type="submission" date="2018-08" db="EMBL/GenBank/DDBJ databases">
        <title>Draft genome sequence of Psychrilyobacter sp. strain SD5 isolated from Black Sea water.</title>
        <authorList>
            <person name="Yadav S."/>
            <person name="Villanueva L."/>
            <person name="Damste J.S.S."/>
        </authorList>
    </citation>
    <scope>NUCLEOTIDE SEQUENCE [LARGE SCALE GENOMIC DNA]</scope>
    <source>
        <strain evidence="2 3">SD5</strain>
    </source>
</reference>
<organism evidence="2 3">
    <name type="scientific">Psychrilyobacter piezotolerans</name>
    <dbReference type="NCBI Taxonomy" id="2293438"/>
    <lineage>
        <taxon>Bacteria</taxon>
        <taxon>Fusobacteriati</taxon>
        <taxon>Fusobacteriota</taxon>
        <taxon>Fusobacteriia</taxon>
        <taxon>Fusobacteriales</taxon>
        <taxon>Fusobacteriaceae</taxon>
        <taxon>Psychrilyobacter</taxon>
    </lineage>
</organism>
<dbReference type="Gene3D" id="3.40.630.30">
    <property type="match status" value="1"/>
</dbReference>
<keyword evidence="3" id="KW-1185">Reference proteome</keyword>
<dbReference type="Proteomes" id="UP000263486">
    <property type="component" value="Unassembled WGS sequence"/>
</dbReference>
<dbReference type="InterPro" id="IPR000182">
    <property type="entry name" value="GNAT_dom"/>
</dbReference>
<protein>
    <submittedName>
        <fullName evidence="2">GNAT family N-acetyltransferase</fullName>
    </submittedName>
</protein>
<dbReference type="EMBL" id="QUAJ01000020">
    <property type="protein sequence ID" value="REI40411.1"/>
    <property type="molecule type" value="Genomic_DNA"/>
</dbReference>
<comment type="caution">
    <text evidence="2">The sequence shown here is derived from an EMBL/GenBank/DDBJ whole genome shotgun (WGS) entry which is preliminary data.</text>
</comment>
<evidence type="ECO:0000313" key="2">
    <source>
        <dbReference type="EMBL" id="REI40411.1"/>
    </source>
</evidence>
<feature type="domain" description="N-acetyltransferase" evidence="1">
    <location>
        <begin position="10"/>
        <end position="160"/>
    </location>
</feature>
<dbReference type="Pfam" id="PF13527">
    <property type="entry name" value="Acetyltransf_9"/>
    <property type="match status" value="1"/>
</dbReference>
<gene>
    <name evidence="2" type="ORF">DYH56_11160</name>
</gene>
<dbReference type="InterPro" id="IPR016181">
    <property type="entry name" value="Acyl_CoA_acyltransferase"/>
</dbReference>
<sequence length="376" mass="42943">MIGIKGIETIEIRGTKEDELTEVINLINQVFRTGRGNLPHTMEKEFPLLLSPENAGNMRIIKEEKMIISVVNYLPRKILIEGTPVSAGSIGGVCTHSDHRGKGYSSRILKDVEKRMRETGVNLCLISGTRNLYKKWGAERVKNCRRYRISAGLPHLKYIVREYKKEDLLFLKKIYNSRGTRYLRPGTDFEILLDSGTFPFGDTSYKKYVLEDENGLRGYIILKKTHEKIEVKEAGGEKSEVFDALAFLGTQLGVEGIDYVLTDGERAPLGYPGGEEFLSGTLKIIDFVGFMGELRPYLEQYFPHEGLSLFKAEEADGKYRLSLGSEKLEIESHKELLKLIFEKKEKKKEKNMGKLEELIDTIFPLPFPWTENLNYQ</sequence>
<evidence type="ECO:0000313" key="3">
    <source>
        <dbReference type="Proteomes" id="UP000263486"/>
    </source>
</evidence>